<dbReference type="SUPFAM" id="SSF109993">
    <property type="entry name" value="VPS9 domain"/>
    <property type="match status" value="1"/>
</dbReference>
<evidence type="ECO:0000256" key="1">
    <source>
        <dbReference type="ARBA" id="ARBA00007428"/>
    </source>
</evidence>
<dbReference type="Pfam" id="PF02204">
    <property type="entry name" value="VPS9"/>
    <property type="match status" value="1"/>
</dbReference>
<dbReference type="OrthoDB" id="7464126at2759"/>
<dbReference type="Gene3D" id="1.20.1050.80">
    <property type="entry name" value="VPS9 domain"/>
    <property type="match status" value="1"/>
</dbReference>
<reference evidence="5" key="1">
    <citation type="submission" date="2016-05" db="EMBL/GenBank/DDBJ databases">
        <title>Comparative genomics of biotechnologically important yeasts.</title>
        <authorList>
            <consortium name="DOE Joint Genome Institute"/>
            <person name="Riley R."/>
            <person name="Haridas S."/>
            <person name="Wolfe K.H."/>
            <person name="Lopes M.R."/>
            <person name="Hittinger C.T."/>
            <person name="Goker M."/>
            <person name="Salamov A."/>
            <person name="Wisecaver J."/>
            <person name="Long T.M."/>
            <person name="Aerts A.L."/>
            <person name="Barry K."/>
            <person name="Choi C."/>
            <person name="Clum A."/>
            <person name="Coughlan A.Y."/>
            <person name="Deshpande S."/>
            <person name="Douglass A.P."/>
            <person name="Hanson S.J."/>
            <person name="Klenk H.-P."/>
            <person name="Labutti K."/>
            <person name="Lapidus A."/>
            <person name="Lindquist E."/>
            <person name="Lipzen A."/>
            <person name="Meier-Kolthoff J.P."/>
            <person name="Ohm R.A."/>
            <person name="Otillar R.P."/>
            <person name="Pangilinan J."/>
            <person name="Peng Y."/>
            <person name="Rokas A."/>
            <person name="Rosa C.A."/>
            <person name="Scheuner C."/>
            <person name="Sibirny A.A."/>
            <person name="Slot J.C."/>
            <person name="Stielow J.B."/>
            <person name="Sun H."/>
            <person name="Kurtzman C.P."/>
            <person name="Blackwell M."/>
            <person name="Grigoriev I.V."/>
            <person name="Jeffries T.W."/>
        </authorList>
    </citation>
    <scope>NUCLEOTIDE SEQUENCE [LARGE SCALE GENOMIC DNA]</scope>
    <source>
        <strain evidence="5">NRRL Y-17324</strain>
    </source>
</reference>
<dbReference type="InterPro" id="IPR051248">
    <property type="entry name" value="UPF0507/Ank_repeat_27"/>
</dbReference>
<dbReference type="PANTHER" id="PTHR24170:SF1">
    <property type="entry name" value="DOMAIN PROTEIN, PUTATIVE (AFU_ORTHOLOGUE AFUA_1G09870)-RELATED"/>
    <property type="match status" value="1"/>
</dbReference>
<dbReference type="RefSeq" id="XP_020064074.1">
    <property type="nucleotide sequence ID" value="XM_020209873.1"/>
</dbReference>
<evidence type="ECO:0000256" key="2">
    <source>
        <dbReference type="SAM" id="MobiDB-lite"/>
    </source>
</evidence>
<dbReference type="AlphaFoldDB" id="A0A1E4SHQ1"/>
<feature type="compositionally biased region" description="Polar residues" evidence="2">
    <location>
        <begin position="1059"/>
        <end position="1073"/>
    </location>
</feature>
<dbReference type="GO" id="GO:0005886">
    <property type="term" value="C:plasma membrane"/>
    <property type="evidence" value="ECO:0007669"/>
    <property type="project" value="TreeGrafter"/>
</dbReference>
<sequence length="1178" mass="137836">MSSHKSHLPLLYNPYINCIFNNPNHARLPFKSTIDELAKSHLDYTILIPPSYILQEWYDPVSTKYPLKELCYSNEDFIRSHIIKTSSTYSISPASNTKVQLVIYNTINGKQILIKNGMVFTGKGFKRSLKLQILSTGYIRSFCDYFPKGSRFMVIYIEDTLIGSYHPHVSQYQLLENPQEPPPLVHPKVSEPQPSINESITFEKLLRTYPLLSKAVSDKFYRLFHHNNRQFRLLHTNNQKQLSQIKSEFQAILEEAYKIILDSVKVENPESEQTYNLINHIIGTYPGLDLNRLVHEYVELNLYDKIWSQLMFQFNYRDPNKKEFDPDAQKFLTTEKYRKLSCLALNQLDIPIDKPWELNELQLRVFRAIDEFSKLADPGLMNLNNKTKVIFRTMEVLTVEIVTEPTTIDADTLIGLIIMIIIHSKIDNIEAHLYYMKHFNSIDYTNDGHFNYIMSNFDAVLYLLSHEDGDLVQYSQQNFDFWSTIQNGDLDNLKSILDSVQEEYQDTLPVSHFLKSKNIKGESCLMFGVKTKKFEVWDLLLNYNPAWFTIDDLLFDKDIVTNQNLLMTALIEESNDIALDLVQLLLYNTSDEEMSLYLNSKDTTGRSIGHYLFHNYQIIPIIGHLIDWELKDLNHHTPLFSICRCYDHLHYDLMLKEAFDCVYEKYGKVNFDVHKDKLSNGLLHIVARNLEETRLLSNPDNLIDINELNGKFISPLVNYVKYNRAGNLKDLLKDPRLDFLLEDTKNFYNVFDYVGMLAMKSIGNKSEEFKQIEQLILDYYVNNFFPNSENSKLTALNAKFGSSKKEWLIFFKDTNGYSNYKSLETIKQFIYLTKIKNPYSIFPEDEFFWLNFGAKKSTTPFFQKNRVNRLIEKLNMLFVSLEYQNNVDRNEFFQSFLVQESQGSLTLEAIRAVHEKRKLEMGDVKLGEAQIKEMEFFLEYSVKDLSSYKVFVSRFNKLLIFAEMKQSDLRYVQDKALEKLAHGGEGDSRENCHKDSLYGVLNDFSSWIELCVASLLKNIYKVLEKIRHWKELYMGIKELNSEIKKYEASIRPEHEEGDASNTTGPPTPSRRNTFTIDDIPDEADDESMTFFNLGGMIESKRSRYKKLVLIKADKIKQIMKLNVDIKWDHEALASEISTLLKFKSNFMRFAVKRFTAEEIQRLHHRNYQLQKVLQNVTP</sequence>
<dbReference type="GO" id="GO:0030133">
    <property type="term" value="C:transport vesicle"/>
    <property type="evidence" value="ECO:0007669"/>
    <property type="project" value="TreeGrafter"/>
</dbReference>
<dbReference type="GO" id="GO:0005085">
    <property type="term" value="F:guanyl-nucleotide exchange factor activity"/>
    <property type="evidence" value="ECO:0007669"/>
    <property type="project" value="TreeGrafter"/>
</dbReference>
<dbReference type="GO" id="GO:0045022">
    <property type="term" value="P:early endosome to late endosome transport"/>
    <property type="evidence" value="ECO:0007669"/>
    <property type="project" value="TreeGrafter"/>
</dbReference>
<dbReference type="GO" id="GO:0097422">
    <property type="term" value="C:tubular endosome"/>
    <property type="evidence" value="ECO:0007669"/>
    <property type="project" value="TreeGrafter"/>
</dbReference>
<evidence type="ECO:0000313" key="5">
    <source>
        <dbReference type="Proteomes" id="UP000094285"/>
    </source>
</evidence>
<organism evidence="4 5">
    <name type="scientific">Suhomyces tanzawaensis NRRL Y-17324</name>
    <dbReference type="NCBI Taxonomy" id="984487"/>
    <lineage>
        <taxon>Eukaryota</taxon>
        <taxon>Fungi</taxon>
        <taxon>Dikarya</taxon>
        <taxon>Ascomycota</taxon>
        <taxon>Saccharomycotina</taxon>
        <taxon>Pichiomycetes</taxon>
        <taxon>Debaryomycetaceae</taxon>
        <taxon>Suhomyces</taxon>
    </lineage>
</organism>
<dbReference type="Gene3D" id="1.25.40.20">
    <property type="entry name" value="Ankyrin repeat-containing domain"/>
    <property type="match status" value="1"/>
</dbReference>
<dbReference type="InterPro" id="IPR003123">
    <property type="entry name" value="VPS9"/>
</dbReference>
<dbReference type="GeneID" id="30984009"/>
<keyword evidence="5" id="KW-1185">Reference proteome</keyword>
<dbReference type="InterPro" id="IPR037191">
    <property type="entry name" value="VPS9_dom_sf"/>
</dbReference>
<dbReference type="STRING" id="984487.A0A1E4SHQ1"/>
<dbReference type="PANTHER" id="PTHR24170">
    <property type="entry name" value="ANKYRIN REPEAT DOMAIN-CONTAINING PROTEIN 27"/>
    <property type="match status" value="1"/>
</dbReference>
<gene>
    <name evidence="4" type="ORF">CANTADRAFT_50827</name>
</gene>
<comment type="similarity">
    <text evidence="1">Belongs to the UPF0507 family.</text>
</comment>
<protein>
    <submittedName>
        <fullName evidence="4">UPF0507 protein</fullName>
    </submittedName>
</protein>
<dbReference type="Proteomes" id="UP000094285">
    <property type="component" value="Unassembled WGS sequence"/>
</dbReference>
<name>A0A1E4SHQ1_9ASCO</name>
<proteinExistence type="inferred from homology"/>
<dbReference type="GO" id="GO:0005769">
    <property type="term" value="C:early endosome"/>
    <property type="evidence" value="ECO:0007669"/>
    <property type="project" value="TreeGrafter"/>
</dbReference>
<dbReference type="GO" id="GO:0005770">
    <property type="term" value="C:late endosome"/>
    <property type="evidence" value="ECO:0007669"/>
    <property type="project" value="TreeGrafter"/>
</dbReference>
<dbReference type="PROSITE" id="PS51205">
    <property type="entry name" value="VPS9"/>
    <property type="match status" value="1"/>
</dbReference>
<accession>A0A1E4SHQ1</accession>
<feature type="region of interest" description="Disordered" evidence="2">
    <location>
        <begin position="1050"/>
        <end position="1073"/>
    </location>
</feature>
<dbReference type="GO" id="GO:0000149">
    <property type="term" value="F:SNARE binding"/>
    <property type="evidence" value="ECO:0007669"/>
    <property type="project" value="TreeGrafter"/>
</dbReference>
<feature type="domain" description="VPS9" evidence="3">
    <location>
        <begin position="322"/>
        <end position="473"/>
    </location>
</feature>
<evidence type="ECO:0000313" key="4">
    <source>
        <dbReference type="EMBL" id="ODV78952.1"/>
    </source>
</evidence>
<dbReference type="InterPro" id="IPR036770">
    <property type="entry name" value="Ankyrin_rpt-contain_sf"/>
</dbReference>
<dbReference type="EMBL" id="KV453912">
    <property type="protein sequence ID" value="ODV78952.1"/>
    <property type="molecule type" value="Genomic_DNA"/>
</dbReference>
<evidence type="ECO:0000259" key="3">
    <source>
        <dbReference type="PROSITE" id="PS51205"/>
    </source>
</evidence>